<dbReference type="InterPro" id="IPR035919">
    <property type="entry name" value="EAL_sf"/>
</dbReference>
<dbReference type="Gene3D" id="3.30.450.20">
    <property type="entry name" value="PAS domain"/>
    <property type="match status" value="4"/>
</dbReference>
<dbReference type="SUPFAM" id="SSF55073">
    <property type="entry name" value="Nucleotide cyclase"/>
    <property type="match status" value="1"/>
</dbReference>
<evidence type="ECO:0000259" key="3">
    <source>
        <dbReference type="PROSITE" id="PS50883"/>
    </source>
</evidence>
<dbReference type="PANTHER" id="PTHR44757">
    <property type="entry name" value="DIGUANYLATE CYCLASE DGCP"/>
    <property type="match status" value="1"/>
</dbReference>
<proteinExistence type="predicted"/>
<dbReference type="InterPro" id="IPR001633">
    <property type="entry name" value="EAL_dom"/>
</dbReference>
<sequence>MLSRSFPKVDDVKSYFSWLRHLPVAVVVVETESRKIRFANYEAERLFGFSEETLLNRLQPSLHPDEENQKKDAFAEHFRMLKEFGRIEKMASRILCSGDRILDVEITANIVYLNEVEVQVGVFVPVEGKAEAYRELEKIEHQFEAVFLNSHTGILLCDQQGFILKANPRLLEILGYTDSLRHKSMSILFERLSDFHEFEQVSQGLLEQGERVHYECRLTKKDGDPVWVNLCGKPVDPRVPPELPQGVLWVIDDINFLKKTEHELKIQQELFADGPAVLFHWRPKNGWPISYVSGNIQQVLGYDPEKLLKENMQFVSLLHPNESLLIQNEVKHYLDQKVQRFEQSYRLKAADGEYRQFYAYTKVDYDGEHIRAVWGYLIDMTEFLKAQELSELLLSHTHEGIFGIDNNGMTTFINPAGAQMLGYEPEELIGGFNHALIHHSDPQGHVIHDSECKMMLPIKTGESQLVSNEVLWRKDGSYFDVEYKSSPLYRKNQIIGAVVTFSDISQRRLQEAQIHHMAFHDELTGLPNRRLFNDRLAQILKRDDSRQHGATLMIMDLDHFKEVNDTLGHPTGDKLLQEISKRISRVIRKSDTLARLGGDEFSLLVEYDFDVFETYQVVERILALFKKPFEIDGHLVQSNTCIGIAFCDTEMAPEQIISQADIALYRAKSMGQGSYVFYEESMSSKVKEDVVIVAELSRALNREEFELYYQPQIAAVTREIVGLEVLLRWFPANPLLQPVSSPGKFIPVAESRGLIFDITMWQIQVISEDLKRLRALGFKGKISINISGELLRRIEMFIDLIENIDKKKLSYSDLRFEITETTYAELTHIESDVLRTLQKNGLDFSIDDFGTGYSSLALLRKFQSGSLKIDKEFIDEVDCNDDDHAIVSATISMAHKLGKKVVAEGVEKESQLAVLQEMECDVIQGYLFARPMSIEDTCEFIKNY</sequence>
<gene>
    <name evidence="5" type="ORF">H8792_001370</name>
</gene>
<reference evidence="5 6" key="1">
    <citation type="submission" date="2020-11" db="EMBL/GenBank/DDBJ databases">
        <title>Sulfur oxidizing isolate from Hospital Hole Sinkhole.</title>
        <authorList>
            <person name="Scott K.M."/>
        </authorList>
    </citation>
    <scope>NUCLEOTIDE SEQUENCE [LARGE SCALE GENOMIC DNA]</scope>
    <source>
        <strain evidence="5 6">HH1</strain>
    </source>
</reference>
<evidence type="ECO:0000259" key="2">
    <source>
        <dbReference type="PROSITE" id="PS50113"/>
    </source>
</evidence>
<dbReference type="InterPro" id="IPR000700">
    <property type="entry name" value="PAS-assoc_C"/>
</dbReference>
<dbReference type="InterPro" id="IPR000160">
    <property type="entry name" value="GGDEF_dom"/>
</dbReference>
<evidence type="ECO:0000259" key="4">
    <source>
        <dbReference type="PROSITE" id="PS50887"/>
    </source>
</evidence>
<evidence type="ECO:0000313" key="6">
    <source>
        <dbReference type="Proteomes" id="UP001193680"/>
    </source>
</evidence>
<dbReference type="SUPFAM" id="SSF55785">
    <property type="entry name" value="PYP-like sensor domain (PAS domain)"/>
    <property type="match status" value="4"/>
</dbReference>
<dbReference type="PANTHER" id="PTHR44757:SF2">
    <property type="entry name" value="BIOFILM ARCHITECTURE MAINTENANCE PROTEIN MBAA"/>
    <property type="match status" value="1"/>
</dbReference>
<name>A0ABS0BT79_9GAMM</name>
<accession>A0ABS0BT79</accession>
<dbReference type="InterPro" id="IPR013767">
    <property type="entry name" value="PAS_fold"/>
</dbReference>
<feature type="domain" description="PAS" evidence="1">
    <location>
        <begin position="285"/>
        <end position="337"/>
    </location>
</feature>
<feature type="domain" description="PAS" evidence="1">
    <location>
        <begin position="386"/>
        <end position="430"/>
    </location>
</feature>
<dbReference type="PROSITE" id="PS50883">
    <property type="entry name" value="EAL"/>
    <property type="match status" value="1"/>
</dbReference>
<comment type="caution">
    <text evidence="5">The sequence shown here is derived from an EMBL/GenBank/DDBJ whole genome shotgun (WGS) entry which is preliminary data.</text>
</comment>
<dbReference type="Pfam" id="PF13426">
    <property type="entry name" value="PAS_9"/>
    <property type="match status" value="1"/>
</dbReference>
<evidence type="ECO:0000259" key="1">
    <source>
        <dbReference type="PROSITE" id="PS50112"/>
    </source>
</evidence>
<dbReference type="RefSeq" id="WP_194947334.1">
    <property type="nucleotide sequence ID" value="NZ_JACBGI020000001.1"/>
</dbReference>
<dbReference type="Pfam" id="PF00990">
    <property type="entry name" value="GGDEF"/>
    <property type="match status" value="1"/>
</dbReference>
<dbReference type="CDD" id="cd01948">
    <property type="entry name" value="EAL"/>
    <property type="match status" value="1"/>
</dbReference>
<dbReference type="Pfam" id="PF00563">
    <property type="entry name" value="EAL"/>
    <property type="match status" value="1"/>
</dbReference>
<dbReference type="Gene3D" id="3.30.70.270">
    <property type="match status" value="1"/>
</dbReference>
<evidence type="ECO:0000313" key="5">
    <source>
        <dbReference type="EMBL" id="MBF6056980.1"/>
    </source>
</evidence>
<feature type="domain" description="PAS" evidence="1">
    <location>
        <begin position="139"/>
        <end position="177"/>
    </location>
</feature>
<dbReference type="Gene3D" id="3.20.20.450">
    <property type="entry name" value="EAL domain"/>
    <property type="match status" value="1"/>
</dbReference>
<dbReference type="Proteomes" id="UP001193680">
    <property type="component" value="Unassembled WGS sequence"/>
</dbReference>
<dbReference type="InterPro" id="IPR043128">
    <property type="entry name" value="Rev_trsase/Diguanyl_cyclase"/>
</dbReference>
<dbReference type="PROSITE" id="PS50887">
    <property type="entry name" value="GGDEF"/>
    <property type="match status" value="1"/>
</dbReference>
<dbReference type="EMBL" id="JACBGI020000001">
    <property type="protein sequence ID" value="MBF6056980.1"/>
    <property type="molecule type" value="Genomic_DNA"/>
</dbReference>
<feature type="domain" description="PAC" evidence="2">
    <location>
        <begin position="459"/>
        <end position="516"/>
    </location>
</feature>
<dbReference type="InterPro" id="IPR000014">
    <property type="entry name" value="PAS"/>
</dbReference>
<dbReference type="InterPro" id="IPR052155">
    <property type="entry name" value="Biofilm_reg_signaling"/>
</dbReference>
<dbReference type="SMART" id="SM00267">
    <property type="entry name" value="GGDEF"/>
    <property type="match status" value="1"/>
</dbReference>
<dbReference type="CDD" id="cd00130">
    <property type="entry name" value="PAS"/>
    <property type="match status" value="3"/>
</dbReference>
<feature type="domain" description="GGDEF" evidence="4">
    <location>
        <begin position="548"/>
        <end position="680"/>
    </location>
</feature>
<dbReference type="SMART" id="SM00091">
    <property type="entry name" value="PAS"/>
    <property type="match status" value="4"/>
</dbReference>
<organism evidence="5 6">
    <name type="scientific">Thiomicrorhabdus heinhorstiae</name>
    <dbReference type="NCBI Taxonomy" id="2748010"/>
    <lineage>
        <taxon>Bacteria</taxon>
        <taxon>Pseudomonadati</taxon>
        <taxon>Pseudomonadota</taxon>
        <taxon>Gammaproteobacteria</taxon>
        <taxon>Thiotrichales</taxon>
        <taxon>Piscirickettsiaceae</taxon>
        <taxon>Thiomicrorhabdus</taxon>
    </lineage>
</organism>
<dbReference type="CDD" id="cd01949">
    <property type="entry name" value="GGDEF"/>
    <property type="match status" value="1"/>
</dbReference>
<dbReference type="SUPFAM" id="SSF141868">
    <property type="entry name" value="EAL domain-like"/>
    <property type="match status" value="1"/>
</dbReference>
<feature type="domain" description="PAS" evidence="1">
    <location>
        <begin position="19"/>
        <end position="66"/>
    </location>
</feature>
<dbReference type="Pfam" id="PF08447">
    <property type="entry name" value="PAS_3"/>
    <property type="match status" value="1"/>
</dbReference>
<protein>
    <submittedName>
        <fullName evidence="5">EAL domain-containing protein</fullName>
    </submittedName>
</protein>
<dbReference type="InterPro" id="IPR029787">
    <property type="entry name" value="Nucleotide_cyclase"/>
</dbReference>
<dbReference type="InterPro" id="IPR013655">
    <property type="entry name" value="PAS_fold_3"/>
</dbReference>
<feature type="domain" description="EAL" evidence="3">
    <location>
        <begin position="689"/>
        <end position="944"/>
    </location>
</feature>
<dbReference type="NCBIfam" id="TIGR00229">
    <property type="entry name" value="sensory_box"/>
    <property type="match status" value="3"/>
</dbReference>
<keyword evidence="6" id="KW-1185">Reference proteome</keyword>
<dbReference type="NCBIfam" id="TIGR00254">
    <property type="entry name" value="GGDEF"/>
    <property type="match status" value="1"/>
</dbReference>
<dbReference type="Pfam" id="PF00989">
    <property type="entry name" value="PAS"/>
    <property type="match status" value="2"/>
</dbReference>
<dbReference type="PROSITE" id="PS50113">
    <property type="entry name" value="PAC"/>
    <property type="match status" value="1"/>
</dbReference>
<dbReference type="InterPro" id="IPR035965">
    <property type="entry name" value="PAS-like_dom_sf"/>
</dbReference>
<dbReference type="SMART" id="SM00052">
    <property type="entry name" value="EAL"/>
    <property type="match status" value="1"/>
</dbReference>
<dbReference type="InterPro" id="IPR001610">
    <property type="entry name" value="PAC"/>
</dbReference>
<dbReference type="SMART" id="SM00086">
    <property type="entry name" value="PAC"/>
    <property type="match status" value="3"/>
</dbReference>
<dbReference type="PROSITE" id="PS50112">
    <property type="entry name" value="PAS"/>
    <property type="match status" value="4"/>
</dbReference>